<keyword evidence="3" id="KW-1185">Reference proteome</keyword>
<evidence type="ECO:0000313" key="2">
    <source>
        <dbReference type="EMBL" id="MBE7325656.1"/>
    </source>
</evidence>
<reference evidence="2 3" key="1">
    <citation type="submission" date="2020-10" db="EMBL/GenBank/DDBJ databases">
        <title>Nocardioides sp. isolated from sludge.</title>
        <authorList>
            <person name="Zhang X."/>
        </authorList>
    </citation>
    <scope>NUCLEOTIDE SEQUENCE [LARGE SCALE GENOMIC DNA]</scope>
    <source>
        <strain evidence="2 3">Y6</strain>
    </source>
</reference>
<evidence type="ECO:0000256" key="1">
    <source>
        <dbReference type="SAM" id="MobiDB-lite"/>
    </source>
</evidence>
<evidence type="ECO:0000313" key="3">
    <source>
        <dbReference type="Proteomes" id="UP000756387"/>
    </source>
</evidence>
<comment type="caution">
    <text evidence="2">The sequence shown here is derived from an EMBL/GenBank/DDBJ whole genome shotgun (WGS) entry which is preliminary data.</text>
</comment>
<gene>
    <name evidence="2" type="ORF">IEQ44_13470</name>
</gene>
<organism evidence="2 3">
    <name type="scientific">Nocardioides malaquae</name>
    <dbReference type="NCBI Taxonomy" id="2773426"/>
    <lineage>
        <taxon>Bacteria</taxon>
        <taxon>Bacillati</taxon>
        <taxon>Actinomycetota</taxon>
        <taxon>Actinomycetes</taxon>
        <taxon>Propionibacteriales</taxon>
        <taxon>Nocardioidaceae</taxon>
        <taxon>Nocardioides</taxon>
    </lineage>
</organism>
<dbReference type="RefSeq" id="WP_193638980.1">
    <property type="nucleotide sequence ID" value="NZ_JADCSA010000014.1"/>
</dbReference>
<accession>A0ABR9RVR3</accession>
<protein>
    <recommendedName>
        <fullName evidence="4">DUF559 domain-containing protein</fullName>
    </recommendedName>
</protein>
<dbReference type="Proteomes" id="UP000756387">
    <property type="component" value="Unassembled WGS sequence"/>
</dbReference>
<name>A0ABR9RVR3_9ACTN</name>
<dbReference type="EMBL" id="JADCSA010000014">
    <property type="protein sequence ID" value="MBE7325656.1"/>
    <property type="molecule type" value="Genomic_DNA"/>
</dbReference>
<sequence>MDPVDVLRRLGGIATYQEILGPCTRKQLRHAVAQGQVIHARRDRYALVDTEATRLTAARAGGVLSHLSAAAWWGWKVKHPPLRTTVTIGPHGHRPGGEVDVRWSQLADAEVHRHVSRPVRTVLDCARALPFDEALAVADSALRSGLVAPHELQVAAATLPRTGRTRALRVVEAADARAANPFESVVRAVALDVPGLRVEPQGKVPGVGRVDLLDESLGLAVEADSFEHHGTLAGLRRDVRRYTELTRRGLTVIRFLWEEAMFDQTRVHAVLVDAVAHCAAVRAALGPLDLRDSRWTGHTGGSSRSEPWTSGEVPRWAG</sequence>
<dbReference type="Gene3D" id="3.40.960.10">
    <property type="entry name" value="VSR Endonuclease"/>
    <property type="match status" value="1"/>
</dbReference>
<proteinExistence type="predicted"/>
<feature type="region of interest" description="Disordered" evidence="1">
    <location>
        <begin position="295"/>
        <end position="318"/>
    </location>
</feature>
<evidence type="ECO:0008006" key="4">
    <source>
        <dbReference type="Google" id="ProtNLM"/>
    </source>
</evidence>